<evidence type="ECO:0000256" key="1">
    <source>
        <dbReference type="ARBA" id="ARBA00004651"/>
    </source>
</evidence>
<feature type="transmembrane region" description="Helical" evidence="9">
    <location>
        <begin position="333"/>
        <end position="357"/>
    </location>
</feature>
<gene>
    <name evidence="11" type="ORF">GN331_02400</name>
</gene>
<dbReference type="NCBIfam" id="NF003716">
    <property type="entry name" value="PRK05326.1-3"/>
    <property type="match status" value="1"/>
</dbReference>
<feature type="transmembrane region" description="Helical" evidence="9">
    <location>
        <begin position="41"/>
        <end position="60"/>
    </location>
</feature>
<dbReference type="NCBIfam" id="NF003715">
    <property type="entry name" value="PRK05326.1-2"/>
    <property type="match status" value="1"/>
</dbReference>
<feature type="domain" description="Transporter-associated" evidence="10">
    <location>
        <begin position="523"/>
        <end position="602"/>
    </location>
</feature>
<accession>A0A7C9LZN7</accession>
<keyword evidence="12" id="KW-1185">Reference proteome</keyword>
<dbReference type="Pfam" id="PF00999">
    <property type="entry name" value="Na_H_Exchanger"/>
    <property type="match status" value="1"/>
</dbReference>
<keyword evidence="4" id="KW-1003">Cell membrane</keyword>
<keyword evidence="6 9" id="KW-1133">Transmembrane helix</keyword>
<dbReference type="PANTHER" id="PTHR32507:SF7">
    <property type="entry name" value="K(+)_H(+) ANTIPORTER NHAP2"/>
    <property type="match status" value="1"/>
</dbReference>
<evidence type="ECO:0000313" key="12">
    <source>
        <dbReference type="Proteomes" id="UP000479692"/>
    </source>
</evidence>
<dbReference type="InterPro" id="IPR006153">
    <property type="entry name" value="Cation/H_exchanger_TM"/>
</dbReference>
<feature type="transmembrane region" description="Helical" evidence="9">
    <location>
        <begin position="152"/>
        <end position="174"/>
    </location>
</feature>
<proteinExistence type="predicted"/>
<evidence type="ECO:0000256" key="5">
    <source>
        <dbReference type="ARBA" id="ARBA00022692"/>
    </source>
</evidence>
<keyword evidence="8 9" id="KW-0472">Membrane</keyword>
<dbReference type="InterPro" id="IPR016169">
    <property type="entry name" value="FAD-bd_PCMH_sub2"/>
</dbReference>
<evidence type="ECO:0000256" key="9">
    <source>
        <dbReference type="SAM" id="Phobius"/>
    </source>
</evidence>
<dbReference type="GO" id="GO:1902600">
    <property type="term" value="P:proton transmembrane transport"/>
    <property type="evidence" value="ECO:0007669"/>
    <property type="project" value="InterPro"/>
</dbReference>
<dbReference type="AlphaFoldDB" id="A0A7C9LZN7"/>
<evidence type="ECO:0000256" key="6">
    <source>
        <dbReference type="ARBA" id="ARBA00022989"/>
    </source>
</evidence>
<feature type="transmembrane region" description="Helical" evidence="9">
    <location>
        <begin position="220"/>
        <end position="240"/>
    </location>
</feature>
<keyword evidence="7" id="KW-0406">Ion transport</keyword>
<dbReference type="GO" id="GO:0005886">
    <property type="term" value="C:plasma membrane"/>
    <property type="evidence" value="ECO:0007669"/>
    <property type="project" value="UniProtKB-SubCell"/>
</dbReference>
<dbReference type="Gene3D" id="1.20.1530.20">
    <property type="match status" value="1"/>
</dbReference>
<feature type="transmembrane region" description="Helical" evidence="9">
    <location>
        <begin position="308"/>
        <end position="327"/>
    </location>
</feature>
<evidence type="ECO:0000256" key="8">
    <source>
        <dbReference type="ARBA" id="ARBA00023136"/>
    </source>
</evidence>
<evidence type="ECO:0000256" key="2">
    <source>
        <dbReference type="ARBA" id="ARBA00022448"/>
    </source>
</evidence>
<protein>
    <submittedName>
        <fullName evidence="11">Potassium/proton antiporter</fullName>
    </submittedName>
</protein>
<dbReference type="Gene3D" id="3.30.465.10">
    <property type="match status" value="1"/>
</dbReference>
<dbReference type="GO" id="GO:0050660">
    <property type="term" value="F:flavin adenine dinucleotide binding"/>
    <property type="evidence" value="ECO:0007669"/>
    <property type="project" value="InterPro"/>
</dbReference>
<keyword evidence="2" id="KW-0813">Transport</keyword>
<dbReference type="PANTHER" id="PTHR32507">
    <property type="entry name" value="NA(+)/H(+) ANTIPORTER 1"/>
    <property type="match status" value="1"/>
</dbReference>
<evidence type="ECO:0000256" key="3">
    <source>
        <dbReference type="ARBA" id="ARBA00022449"/>
    </source>
</evidence>
<dbReference type="InterPro" id="IPR005170">
    <property type="entry name" value="Transptr-assoc_dom"/>
</dbReference>
<organism evidence="11 12">
    <name type="scientific">Noviluteimonas gilva</name>
    <dbReference type="NCBI Taxonomy" id="2682097"/>
    <lineage>
        <taxon>Bacteria</taxon>
        <taxon>Pseudomonadati</taxon>
        <taxon>Pseudomonadota</taxon>
        <taxon>Gammaproteobacteria</taxon>
        <taxon>Lysobacterales</taxon>
        <taxon>Lysobacteraceae</taxon>
        <taxon>Noviluteimonas</taxon>
    </lineage>
</organism>
<dbReference type="InterPro" id="IPR038770">
    <property type="entry name" value="Na+/solute_symporter_sf"/>
</dbReference>
<dbReference type="GO" id="GO:0015297">
    <property type="term" value="F:antiporter activity"/>
    <property type="evidence" value="ECO:0007669"/>
    <property type="project" value="UniProtKB-KW"/>
</dbReference>
<evidence type="ECO:0000313" key="11">
    <source>
        <dbReference type="EMBL" id="MUV13048.1"/>
    </source>
</evidence>
<dbReference type="NCBIfam" id="NF003714">
    <property type="entry name" value="PRK05326.1-1"/>
    <property type="match status" value="1"/>
</dbReference>
<feature type="transmembrane region" description="Helical" evidence="9">
    <location>
        <begin position="260"/>
        <end position="287"/>
    </location>
</feature>
<sequence>MSRLAKLSIDDLGVRRQATVAVTLDHSRQGVRLEHLHAIDLRLLFGALLILLGIASSLLARRFGAPLLLVFLLLGVVLGEDGPGGIRYSDLGFTYFVGALALAVILFDGGLRTRAAQVRGAVLPSVVLATAGVVITAALTAVAAVYLLDLPWLEASLLGVVVSSTDAAAVFFLLRAGGLHLERRVNATLEVESGSNDPMAIFLTLAMTTWIAGTGTHDPWMLALQLGWAIGAGLVAGYLGGRLMVWTLNTFELPPGLHPWLALSGAVALFSVTNLVGGSGYLAVYLAGIVVANRPMRARSEVLSVQDAATWFAQLVMFLLLGLLVTPHNLLKLLWPALGVAAFLMFVARPAAVIACLAPFGYRRQEIAFISWTGLRGAVGIFLASIPLLAGLPNATVYFNVAFVVVFVSLVVQGWSLGRAAHLFEVAVPRADPNTRRIQLDLPGQLEYDMVGYRIAAGSAVLRGAALPGRVRLAMIVREGRVLLPDEAGAWLANDYAYVLAPTGQAPRLDWLFAEGSMARVAEQDLFGSFTLPGDAPLGEIASFYGLQIPARFNHATAAQLFDERFDEQPQVGDRLALGKAVLVVRSLKDERVAQVGLKFAGVGERLLGGR</sequence>
<feature type="transmembrane region" description="Helical" evidence="9">
    <location>
        <begin position="396"/>
        <end position="415"/>
    </location>
</feature>
<dbReference type="Pfam" id="PF03471">
    <property type="entry name" value="CorC_HlyC"/>
    <property type="match status" value="1"/>
</dbReference>
<comment type="subcellular location">
    <subcellularLocation>
        <location evidence="1">Cell membrane</location>
        <topology evidence="1">Multi-pass membrane protein</topology>
    </subcellularLocation>
</comment>
<dbReference type="Proteomes" id="UP000479692">
    <property type="component" value="Unassembled WGS sequence"/>
</dbReference>
<keyword evidence="5 9" id="KW-0812">Transmembrane</keyword>
<dbReference type="EMBL" id="WOXT01000001">
    <property type="protein sequence ID" value="MUV13048.1"/>
    <property type="molecule type" value="Genomic_DNA"/>
</dbReference>
<evidence type="ECO:0000259" key="10">
    <source>
        <dbReference type="SMART" id="SM01091"/>
    </source>
</evidence>
<evidence type="ECO:0000256" key="4">
    <source>
        <dbReference type="ARBA" id="ARBA00022475"/>
    </source>
</evidence>
<reference evidence="11 12" key="1">
    <citation type="submission" date="2019-12" db="EMBL/GenBank/DDBJ databases">
        <authorList>
            <person name="Xu J."/>
        </authorList>
    </citation>
    <scope>NUCLEOTIDE SEQUENCE [LARGE SCALE GENOMIC DNA]</scope>
    <source>
        <strain evidence="11 12">HX-5-24</strain>
    </source>
</reference>
<dbReference type="InterPro" id="IPR036318">
    <property type="entry name" value="FAD-bd_PCMH-like_sf"/>
</dbReference>
<dbReference type="SUPFAM" id="SSF56176">
    <property type="entry name" value="FAD-binding/transporter-associated domain-like"/>
    <property type="match status" value="1"/>
</dbReference>
<comment type="caution">
    <text evidence="11">The sequence shown here is derived from an EMBL/GenBank/DDBJ whole genome shotgun (WGS) entry which is preliminary data.</text>
</comment>
<name>A0A7C9LZN7_9GAMM</name>
<evidence type="ECO:0000256" key="7">
    <source>
        <dbReference type="ARBA" id="ARBA00023065"/>
    </source>
</evidence>
<feature type="transmembrane region" description="Helical" evidence="9">
    <location>
        <begin position="369"/>
        <end position="390"/>
    </location>
</feature>
<keyword evidence="3" id="KW-0050">Antiport</keyword>
<dbReference type="SMART" id="SM01091">
    <property type="entry name" value="CorC_HlyC"/>
    <property type="match status" value="1"/>
</dbReference>
<feature type="transmembrane region" description="Helical" evidence="9">
    <location>
        <begin position="92"/>
        <end position="111"/>
    </location>
</feature>
<feature type="transmembrane region" description="Helical" evidence="9">
    <location>
        <begin position="123"/>
        <end position="146"/>
    </location>
</feature>